<dbReference type="Gene3D" id="3.30.420.10">
    <property type="entry name" value="Ribonuclease H-like superfamily/Ribonuclease H"/>
    <property type="match status" value="1"/>
</dbReference>
<dbReference type="CDD" id="cd22758">
    <property type="entry name" value="OTU_232R-like"/>
    <property type="match status" value="1"/>
</dbReference>
<keyword evidence="4" id="KW-1185">Reference proteome</keyword>
<feature type="domain" description="OTU" evidence="1">
    <location>
        <begin position="151"/>
        <end position="280"/>
    </location>
</feature>
<gene>
    <name evidence="3" type="ORF">MEDL_33745</name>
</gene>
<dbReference type="Pfam" id="PF02338">
    <property type="entry name" value="OTU"/>
    <property type="match status" value="1"/>
</dbReference>
<dbReference type="InterPro" id="IPR003323">
    <property type="entry name" value="OTU_dom"/>
</dbReference>
<dbReference type="InterPro" id="IPR001584">
    <property type="entry name" value="Integrase_cat-core"/>
</dbReference>
<dbReference type="SUPFAM" id="SSF53098">
    <property type="entry name" value="Ribonuclease H-like"/>
    <property type="match status" value="1"/>
</dbReference>
<reference evidence="3" key="1">
    <citation type="submission" date="2021-03" db="EMBL/GenBank/DDBJ databases">
        <authorList>
            <person name="Bekaert M."/>
        </authorList>
    </citation>
    <scope>NUCLEOTIDE SEQUENCE</scope>
</reference>
<sequence length="1134" mass="130404">MILAGKIINNAYQAYLALRHNQDKQNQQVIYIPVKKINREAPKKNTTIKTIKGTQSLHMVRTFSQGTNDIMCRDLSCPCAVCILHQEGPCLFANISSTNNGGGIVNSSIDNCNRELGDVINLSTRSHEEHMNSNSLVFDAFKTEIAIQGWKIRGETPEVGNCCFWAISDQLDRKGKDTFTHIELRKKMVNHLQSLPESKKDELNEFLTSDINTYLTNMSRDGTYADHICLEALSQMLSCKILVVHANDPNVTIGFNDVYTCTLVLGYMTDIEHYVSLEPLLSYKPEDFVAVYLSTKKKSKQVFVAKVLQIAEDNQDVQVRFLKQVLGSRDAYVYKWPIEDDIYWQSASDIIKKLSQPTLLPGRGLRLLFRGGEMEICKRISPIRKYVSNFLYDKDLDSIFYRSTTVTEFHRKVLSKGELLEEIQKNHKTDHRKSDTVYETLRKSFFPVVRENIRLLFKLNIKCQQCLSAVDLPKTQRTRRAIPATYPNSRWQMDLKKMPPSHGYNYICNIVDCYSRFAFGGCIKHKTAKEVATVILRFIYIFGPPRILQTDNGKEFNNEDLTEVMAEFKTRKINGRPYHPQSQGRVERFNRTVVAYFRTAFVDSRDWPSMLDEFYYKYNSRVNKSTKPLTPYQRFYKRPNFCVALEDQVPICNLTSEEKAFLNSAHLDVEDNVETEELTVENTEVNENSQEQVKDSSTTLQSAHTDRVSIVHVPECAHMDDLSIAPVQERQLSNQEYMENMWRQKLEKIAPVERRSNIYNETPLTDITNSQMVCNTDMMHGTPLTDTTNSQMVRNTNMMHGTPLTDTTNSHIVRNTDMMHRTPLTDTTNSQMVRNTDMTHGTPLTDITNSQMVRNTDMMHGTPLTDTTNSQIVRNTDMTHGTPLTDITNSQMVRNTDMMHGTPLTNITNSQMVRNTDMMHGTPLTDTTNSQMVRNTDMMHGTPLTDITNSQMVRNTNMMLGTPLTDITNSQMVRNTDMMLGTPLADITNSQIIRNTDIMQTDVSPYYREIYAKRFLANAIQTNSNKRRYSDSNIYTENREAWDRDLYPVELFPRKSQVMEMQTFNPNINDTIDFRPNSALSAGTNVFLSGYWRKGIVMDIQMDDSKGRVYTVKDLENNKIHCLSKYLIRPNLLY</sequence>
<dbReference type="InterPro" id="IPR050951">
    <property type="entry name" value="Retrovirus_Pol_polyprotein"/>
</dbReference>
<evidence type="ECO:0000313" key="3">
    <source>
        <dbReference type="EMBL" id="CAG2220250.1"/>
    </source>
</evidence>
<accession>A0A8S3SJ54</accession>
<dbReference type="PROSITE" id="PS50994">
    <property type="entry name" value="INTEGRASE"/>
    <property type="match status" value="1"/>
</dbReference>
<dbReference type="InterPro" id="IPR036397">
    <property type="entry name" value="RNaseH_sf"/>
</dbReference>
<dbReference type="PROSITE" id="PS50802">
    <property type="entry name" value="OTU"/>
    <property type="match status" value="1"/>
</dbReference>
<dbReference type="GO" id="GO:0015074">
    <property type="term" value="P:DNA integration"/>
    <property type="evidence" value="ECO:0007669"/>
    <property type="project" value="InterPro"/>
</dbReference>
<name>A0A8S3SJ54_MYTED</name>
<organism evidence="3 4">
    <name type="scientific">Mytilus edulis</name>
    <name type="common">Blue mussel</name>
    <dbReference type="NCBI Taxonomy" id="6550"/>
    <lineage>
        <taxon>Eukaryota</taxon>
        <taxon>Metazoa</taxon>
        <taxon>Spiralia</taxon>
        <taxon>Lophotrochozoa</taxon>
        <taxon>Mollusca</taxon>
        <taxon>Bivalvia</taxon>
        <taxon>Autobranchia</taxon>
        <taxon>Pteriomorphia</taxon>
        <taxon>Mytilida</taxon>
        <taxon>Mytiloidea</taxon>
        <taxon>Mytilidae</taxon>
        <taxon>Mytilinae</taxon>
        <taxon>Mytilus</taxon>
    </lineage>
</organism>
<feature type="domain" description="Integrase catalytic" evidence="2">
    <location>
        <begin position="483"/>
        <end position="639"/>
    </location>
</feature>
<protein>
    <recommendedName>
        <fullName evidence="5">Integrase catalytic domain-containing protein</fullName>
    </recommendedName>
</protein>
<evidence type="ECO:0000313" key="4">
    <source>
        <dbReference type="Proteomes" id="UP000683360"/>
    </source>
</evidence>
<dbReference type="GO" id="GO:0003676">
    <property type="term" value="F:nucleic acid binding"/>
    <property type="evidence" value="ECO:0007669"/>
    <property type="project" value="InterPro"/>
</dbReference>
<dbReference type="InterPro" id="IPR038765">
    <property type="entry name" value="Papain-like_cys_pep_sf"/>
</dbReference>
<dbReference type="SUPFAM" id="SSF54001">
    <property type="entry name" value="Cysteine proteinases"/>
    <property type="match status" value="1"/>
</dbReference>
<comment type="caution">
    <text evidence="3">The sequence shown here is derived from an EMBL/GenBank/DDBJ whole genome shotgun (WGS) entry which is preliminary data.</text>
</comment>
<dbReference type="InterPro" id="IPR012337">
    <property type="entry name" value="RNaseH-like_sf"/>
</dbReference>
<dbReference type="EMBL" id="CAJPWZ010001656">
    <property type="protein sequence ID" value="CAG2220250.1"/>
    <property type="molecule type" value="Genomic_DNA"/>
</dbReference>
<dbReference type="Pfam" id="PF00665">
    <property type="entry name" value="rve"/>
    <property type="match status" value="1"/>
</dbReference>
<evidence type="ECO:0000259" key="2">
    <source>
        <dbReference type="PROSITE" id="PS50994"/>
    </source>
</evidence>
<dbReference type="OrthoDB" id="1903608at2759"/>
<dbReference type="PANTHER" id="PTHR37984:SF5">
    <property type="entry name" value="PROTEIN NYNRIN-LIKE"/>
    <property type="match status" value="1"/>
</dbReference>
<evidence type="ECO:0008006" key="5">
    <source>
        <dbReference type="Google" id="ProtNLM"/>
    </source>
</evidence>
<evidence type="ECO:0000259" key="1">
    <source>
        <dbReference type="PROSITE" id="PS50802"/>
    </source>
</evidence>
<dbReference type="Gene3D" id="3.90.70.80">
    <property type="match status" value="1"/>
</dbReference>
<dbReference type="AlphaFoldDB" id="A0A8S3SJ54"/>
<proteinExistence type="predicted"/>
<dbReference type="Proteomes" id="UP000683360">
    <property type="component" value="Unassembled WGS sequence"/>
</dbReference>
<dbReference type="PANTHER" id="PTHR37984">
    <property type="entry name" value="PROTEIN CBG26694"/>
    <property type="match status" value="1"/>
</dbReference>